<accession>A0ACD5YAB9</accession>
<evidence type="ECO:0000313" key="2">
    <source>
        <dbReference type="Proteomes" id="UP001732700"/>
    </source>
</evidence>
<keyword evidence="2" id="KW-1185">Reference proteome</keyword>
<proteinExistence type="predicted"/>
<dbReference type="Proteomes" id="UP001732700">
    <property type="component" value="Chromosome 5D"/>
</dbReference>
<evidence type="ECO:0000313" key="1">
    <source>
        <dbReference type="EnsemblPlants" id="AVESA.00010b.r2.5DG0941100.1.CDS"/>
    </source>
</evidence>
<sequence length="128" mass="14130">MASPVKALLVEDTRFDALVLSTMLRRFHCEITIANNGKEAVDLFLEGNKFDIVLCDNDMPIMTGPEAVEKIRAMGETYVKIIGLSANNNVQEVFMTAGVDVFVPKPLKIDVLGAMIQEVINKKNNSMV</sequence>
<reference evidence="1" key="2">
    <citation type="submission" date="2025-09" db="UniProtKB">
        <authorList>
            <consortium name="EnsemblPlants"/>
        </authorList>
    </citation>
    <scope>IDENTIFICATION</scope>
</reference>
<organism evidence="1 2">
    <name type="scientific">Avena sativa</name>
    <name type="common">Oat</name>
    <dbReference type="NCBI Taxonomy" id="4498"/>
    <lineage>
        <taxon>Eukaryota</taxon>
        <taxon>Viridiplantae</taxon>
        <taxon>Streptophyta</taxon>
        <taxon>Embryophyta</taxon>
        <taxon>Tracheophyta</taxon>
        <taxon>Spermatophyta</taxon>
        <taxon>Magnoliopsida</taxon>
        <taxon>Liliopsida</taxon>
        <taxon>Poales</taxon>
        <taxon>Poaceae</taxon>
        <taxon>BOP clade</taxon>
        <taxon>Pooideae</taxon>
        <taxon>Poodae</taxon>
        <taxon>Poeae</taxon>
        <taxon>Poeae Chloroplast Group 1 (Aveneae type)</taxon>
        <taxon>Aveninae</taxon>
        <taxon>Avena</taxon>
    </lineage>
</organism>
<reference evidence="1" key="1">
    <citation type="submission" date="2021-05" db="EMBL/GenBank/DDBJ databases">
        <authorList>
            <person name="Scholz U."/>
            <person name="Mascher M."/>
            <person name="Fiebig A."/>
        </authorList>
    </citation>
    <scope>NUCLEOTIDE SEQUENCE [LARGE SCALE GENOMIC DNA]</scope>
</reference>
<dbReference type="EnsemblPlants" id="AVESA.00010b.r2.5DG0941100.1">
    <property type="protein sequence ID" value="AVESA.00010b.r2.5DG0941100.1.CDS"/>
    <property type="gene ID" value="AVESA.00010b.r2.5DG0941100"/>
</dbReference>
<protein>
    <submittedName>
        <fullName evidence="1">Uncharacterized protein</fullName>
    </submittedName>
</protein>
<name>A0ACD5YAB9_AVESA</name>